<evidence type="ECO:0000313" key="1">
    <source>
        <dbReference type="EMBL" id="KAG7574147.1"/>
    </source>
</evidence>
<proteinExistence type="predicted"/>
<organism evidence="1 2">
    <name type="scientific">Arabidopsis suecica</name>
    <name type="common">Swedish thale-cress</name>
    <name type="synonym">Cardaminopsis suecica</name>
    <dbReference type="NCBI Taxonomy" id="45249"/>
    <lineage>
        <taxon>Eukaryota</taxon>
        <taxon>Viridiplantae</taxon>
        <taxon>Streptophyta</taxon>
        <taxon>Embryophyta</taxon>
        <taxon>Tracheophyta</taxon>
        <taxon>Spermatophyta</taxon>
        <taxon>Magnoliopsida</taxon>
        <taxon>eudicotyledons</taxon>
        <taxon>Gunneridae</taxon>
        <taxon>Pentapetalae</taxon>
        <taxon>rosids</taxon>
        <taxon>malvids</taxon>
        <taxon>Brassicales</taxon>
        <taxon>Brassicaceae</taxon>
        <taxon>Camelineae</taxon>
        <taxon>Arabidopsis</taxon>
    </lineage>
</organism>
<keyword evidence="2" id="KW-1185">Reference proteome</keyword>
<dbReference type="AlphaFoldDB" id="A0A8T2AN07"/>
<reference evidence="1 2" key="1">
    <citation type="submission" date="2020-12" db="EMBL/GenBank/DDBJ databases">
        <title>Concerted genomic and epigenomic changes stabilize Arabidopsis allopolyploids.</title>
        <authorList>
            <person name="Chen Z."/>
        </authorList>
    </citation>
    <scope>NUCLEOTIDE SEQUENCE [LARGE SCALE GENOMIC DNA]</scope>
    <source>
        <strain evidence="1">As9502</strain>
        <tissue evidence="1">Leaf</tissue>
    </source>
</reference>
<evidence type="ECO:0000313" key="2">
    <source>
        <dbReference type="Proteomes" id="UP000694251"/>
    </source>
</evidence>
<comment type="caution">
    <text evidence="1">The sequence shown here is derived from an EMBL/GenBank/DDBJ whole genome shotgun (WGS) entry which is preliminary data.</text>
</comment>
<gene>
    <name evidence="1" type="ORF">ISN44_As09g023610</name>
</gene>
<sequence>MLDIAKAYLRDGSKGKAREMLRKTDELNDPKSYERLIKLYGEAGREMMFTIYGTCTRTQKRRTMYCFAKFEFFSKEPHGWF</sequence>
<dbReference type="OrthoDB" id="10524500at2759"/>
<accession>A0A8T2AN07</accession>
<dbReference type="EMBL" id="JAEFBJ010000009">
    <property type="protein sequence ID" value="KAG7574147.1"/>
    <property type="molecule type" value="Genomic_DNA"/>
</dbReference>
<name>A0A8T2AN07_ARASU</name>
<protein>
    <submittedName>
        <fullName evidence="1">Uncharacterized protein</fullName>
    </submittedName>
</protein>
<dbReference type="Proteomes" id="UP000694251">
    <property type="component" value="Chromosome 9"/>
</dbReference>